<protein>
    <submittedName>
        <fullName evidence="2">Uncharacterized protein</fullName>
    </submittedName>
</protein>
<feature type="compositionally biased region" description="Low complexity" evidence="1">
    <location>
        <begin position="35"/>
        <end position="46"/>
    </location>
</feature>
<evidence type="ECO:0000313" key="3">
    <source>
        <dbReference type="Proteomes" id="UP000291020"/>
    </source>
</evidence>
<dbReference type="Ensembl" id="ENSGAGT00000002064.1">
    <property type="protein sequence ID" value="ENSGAGP00000001814.1"/>
    <property type="gene ID" value="ENSGAGG00000001452.1"/>
</dbReference>
<name>A0A452GJF7_9SAUR</name>
<reference evidence="3" key="1">
    <citation type="journal article" date="2017" name="PLoS ONE">
        <title>The Agassiz's desert tortoise genome provides a resource for the conservation of a threatened species.</title>
        <authorList>
            <person name="Tollis M."/>
            <person name="DeNardo D.F."/>
            <person name="Cornelius J.A."/>
            <person name="Dolby G.A."/>
            <person name="Edwards T."/>
            <person name="Henen B.T."/>
            <person name="Karl A.E."/>
            <person name="Murphy R.W."/>
            <person name="Kusumi K."/>
        </authorList>
    </citation>
    <scope>NUCLEOTIDE SEQUENCE [LARGE SCALE GENOMIC DNA]</scope>
</reference>
<reference evidence="2" key="2">
    <citation type="submission" date="2025-08" db="UniProtKB">
        <authorList>
            <consortium name="Ensembl"/>
        </authorList>
    </citation>
    <scope>IDENTIFICATION</scope>
</reference>
<organism evidence="2 3">
    <name type="scientific">Gopherus agassizii</name>
    <name type="common">Agassiz's desert tortoise</name>
    <dbReference type="NCBI Taxonomy" id="38772"/>
    <lineage>
        <taxon>Eukaryota</taxon>
        <taxon>Metazoa</taxon>
        <taxon>Chordata</taxon>
        <taxon>Craniata</taxon>
        <taxon>Vertebrata</taxon>
        <taxon>Euteleostomi</taxon>
        <taxon>Archelosauria</taxon>
        <taxon>Testudinata</taxon>
        <taxon>Testudines</taxon>
        <taxon>Cryptodira</taxon>
        <taxon>Durocryptodira</taxon>
        <taxon>Testudinoidea</taxon>
        <taxon>Testudinidae</taxon>
        <taxon>Gopherus</taxon>
    </lineage>
</organism>
<sequence length="121" mass="13149">MDHLGTADTEDDSGSLTNLAPSPHSEAVAHEFQELSLQPSQYLPPLTERKNGDHEPPSLPPPTQTLAAGEQWSPSLPLQLLRQLLGQLRRAAAEVMESVTSVTNTELYSKLYILSSLCNTA</sequence>
<accession>A0A452GJF7</accession>
<dbReference type="AlphaFoldDB" id="A0A452GJF7"/>
<evidence type="ECO:0000313" key="2">
    <source>
        <dbReference type="Ensembl" id="ENSGAGP00000001814.1"/>
    </source>
</evidence>
<feature type="compositionally biased region" description="Basic and acidic residues" evidence="1">
    <location>
        <begin position="47"/>
        <end position="56"/>
    </location>
</feature>
<dbReference type="Proteomes" id="UP000291020">
    <property type="component" value="Unassembled WGS sequence"/>
</dbReference>
<evidence type="ECO:0000256" key="1">
    <source>
        <dbReference type="SAM" id="MobiDB-lite"/>
    </source>
</evidence>
<feature type="region of interest" description="Disordered" evidence="1">
    <location>
        <begin position="1"/>
        <end position="69"/>
    </location>
</feature>
<keyword evidence="3" id="KW-1185">Reference proteome</keyword>
<dbReference type="STRING" id="38772.ENSGAGP00000001814"/>
<proteinExistence type="predicted"/>
<reference evidence="2" key="3">
    <citation type="submission" date="2025-09" db="UniProtKB">
        <authorList>
            <consortium name="Ensembl"/>
        </authorList>
    </citation>
    <scope>IDENTIFICATION</scope>
</reference>